<reference evidence="3" key="1">
    <citation type="submission" date="2022-08" db="EMBL/GenBank/DDBJ databases">
        <title>Novel sulphate-reducing endosymbionts in the free-living metamonad Anaeramoeba.</title>
        <authorList>
            <person name="Jerlstrom-Hultqvist J."/>
            <person name="Cepicka I."/>
            <person name="Gallot-Lavallee L."/>
            <person name="Salas-Leiva D."/>
            <person name="Curtis B.A."/>
            <person name="Zahonova K."/>
            <person name="Pipaliya S."/>
            <person name="Dacks J."/>
            <person name="Roger A.J."/>
        </authorList>
    </citation>
    <scope>NUCLEOTIDE SEQUENCE</scope>
    <source>
        <strain evidence="3">Busselton2</strain>
    </source>
</reference>
<feature type="compositionally biased region" description="Basic and acidic residues" evidence="1">
    <location>
        <begin position="383"/>
        <end position="461"/>
    </location>
</feature>
<feature type="compositionally biased region" description="Basic and acidic residues" evidence="1">
    <location>
        <begin position="361"/>
        <end position="373"/>
    </location>
</feature>
<feature type="compositionally biased region" description="Basic and acidic residues" evidence="1">
    <location>
        <begin position="616"/>
        <end position="635"/>
    </location>
</feature>
<dbReference type="Proteomes" id="UP001146793">
    <property type="component" value="Unassembled WGS sequence"/>
</dbReference>
<feature type="region of interest" description="Disordered" evidence="1">
    <location>
        <begin position="616"/>
        <end position="691"/>
    </location>
</feature>
<feature type="compositionally biased region" description="Basic residues" evidence="1">
    <location>
        <begin position="346"/>
        <end position="360"/>
    </location>
</feature>
<dbReference type="GO" id="GO:0031902">
    <property type="term" value="C:late endosome membrane"/>
    <property type="evidence" value="ECO:0007669"/>
    <property type="project" value="TreeGrafter"/>
</dbReference>
<organism evidence="3 4">
    <name type="scientific">Anaeramoeba flamelloides</name>
    <dbReference type="NCBI Taxonomy" id="1746091"/>
    <lineage>
        <taxon>Eukaryota</taxon>
        <taxon>Metamonada</taxon>
        <taxon>Anaeramoebidae</taxon>
        <taxon>Anaeramoeba</taxon>
    </lineage>
</organism>
<dbReference type="InterPro" id="IPR009755">
    <property type="entry name" value="RMC1_C"/>
</dbReference>
<dbReference type="PANTHER" id="PTHR12897:SF4">
    <property type="entry name" value="REGULATOR OF MON1-CCZ1 COMPLEX"/>
    <property type="match status" value="1"/>
</dbReference>
<gene>
    <name evidence="3" type="ORF">M0812_25707</name>
</gene>
<feature type="compositionally biased region" description="Gly residues" evidence="1">
    <location>
        <begin position="636"/>
        <end position="651"/>
    </location>
</feature>
<evidence type="ECO:0000256" key="1">
    <source>
        <dbReference type="SAM" id="MobiDB-lite"/>
    </source>
</evidence>
<feature type="region of interest" description="Disordered" evidence="1">
    <location>
        <begin position="346"/>
        <end position="476"/>
    </location>
</feature>
<feature type="compositionally biased region" description="Basic residues" evidence="1">
    <location>
        <begin position="465"/>
        <end position="476"/>
    </location>
</feature>
<dbReference type="GO" id="GO:0035658">
    <property type="term" value="C:Mon1-Ccz1 complex"/>
    <property type="evidence" value="ECO:0007669"/>
    <property type="project" value="InterPro"/>
</dbReference>
<name>A0AAV7YGM8_9EUKA</name>
<sequence length="884" mass="104098">MTNQPLNVLYFSKTIDVDPQNLHYLGFDNGIKSMVFLNKNWLYTKDFYGKTTKFCQIDLVGEDQITDIRFSPNKKHACVILIHNKSSLSKIISLEKAKSKTLNFLSNKRRKFDFFIYSSRWINSKEIIFVHTFGFEHCYIGQNNKHLKIQRFYKFSPVYGFTYSSSNQLLLLSMGKNGDTIIPFRFNANEFQKLKSFETDSCPMGALATIAGLEDVSNSQKKYKYFKCSARNQLAFTKNVIIAKLYNKMYVIQLIKTRTDSKIILYHLGKVEIKKSILKTENLGNFFYLTIIDNLLIIHKTESKNSFLYDLNAQIQGQISQTLIIDNKWRILKRIDEKTNIHKLKIKRGKKEQKGKREKINKKEKETETETERGNGNGNIKGNKKEIGKENEKEKEKKQGIEKEKEKEKESKKEKGEEKEGGKVKDIENKKKMGREREREKQLESKKEKKNSQNEKIKETQKSIPNRKTKTKRKKHVIEIQERNDIQLYQKKWNYISPNIIFDRNGGFAWFLSINFRELALKISDPDLCFSFLLRRSGCKLILLQFLQQILGKNINLVFLSRIFDSLNCRWSSAIQKNINRLENKFNDNLDMNSLQIKNHTKGLYYGLEKKINEPTNVKEREGGRERKKEVKRGEGNGTNNGNGTKKGGIGNNNDDDDVDNNKQNIKKEENKDKKNGKESSKFKAHKLKKKDKKKIITQKDIFKYVFKPLNEDPKIKSQYLVNILFEYIKSLQIYNFPIQPFLGEMILNLLFQDQQFFQIHQFIISNIMTNSDKWMNILIQFSKKHNSIIGLILDRLKILNKYNQLISLILENGNIIRSLKLIQKSEIDKEMIFKIFSKIYQLDDDCVFITVYDYLKDILVYDECKQYHRKYHEITTNNNKWVI</sequence>
<evidence type="ECO:0000313" key="3">
    <source>
        <dbReference type="EMBL" id="KAJ3428075.1"/>
    </source>
</evidence>
<dbReference type="AlphaFoldDB" id="A0AAV7YGM8"/>
<dbReference type="Pfam" id="PF07035">
    <property type="entry name" value="RMC1_C"/>
    <property type="match status" value="1"/>
</dbReference>
<feature type="domain" description="Mic1" evidence="2">
    <location>
        <begin position="666"/>
        <end position="858"/>
    </location>
</feature>
<dbReference type="EMBL" id="JANTQA010000060">
    <property type="protein sequence ID" value="KAJ3428075.1"/>
    <property type="molecule type" value="Genomic_DNA"/>
</dbReference>
<evidence type="ECO:0000313" key="4">
    <source>
        <dbReference type="Proteomes" id="UP001146793"/>
    </source>
</evidence>
<evidence type="ECO:0000259" key="2">
    <source>
        <dbReference type="Pfam" id="PF07035"/>
    </source>
</evidence>
<dbReference type="GO" id="GO:0005765">
    <property type="term" value="C:lysosomal membrane"/>
    <property type="evidence" value="ECO:0007669"/>
    <property type="project" value="TreeGrafter"/>
</dbReference>
<protein>
    <submittedName>
        <fullName evidence="3">Colon cancer-associated protein mic1</fullName>
    </submittedName>
</protein>
<proteinExistence type="predicted"/>
<dbReference type="PANTHER" id="PTHR12897">
    <property type="entry name" value="COLON CANCER-ASSOCIATED PROTEIN MIC1"/>
    <property type="match status" value="1"/>
</dbReference>
<accession>A0AAV7YGM8</accession>
<comment type="caution">
    <text evidence="3">The sequence shown here is derived from an EMBL/GenBank/DDBJ whole genome shotgun (WGS) entry which is preliminary data.</text>
</comment>
<feature type="compositionally biased region" description="Basic and acidic residues" evidence="1">
    <location>
        <begin position="666"/>
        <end position="682"/>
    </location>
</feature>
<dbReference type="GO" id="GO:0010506">
    <property type="term" value="P:regulation of autophagy"/>
    <property type="evidence" value="ECO:0007669"/>
    <property type="project" value="InterPro"/>
</dbReference>
<dbReference type="InterPro" id="IPR040371">
    <property type="entry name" value="RMC1"/>
</dbReference>